<accession>A0ABN7Z4T6</accession>
<comment type="caution">
    <text evidence="2">The sequence shown here is derived from an EMBL/GenBank/DDBJ whole genome shotgun (WGS) entry which is preliminary data.</text>
</comment>
<proteinExistence type="predicted"/>
<dbReference type="RefSeq" id="WP_224043256.1">
    <property type="nucleotide sequence ID" value="NZ_CAJZAH010000004.1"/>
</dbReference>
<keyword evidence="1" id="KW-0732">Signal</keyword>
<feature type="chain" id="PRO_5045789981" description="Lipoprotein" evidence="1">
    <location>
        <begin position="20"/>
        <end position="539"/>
    </location>
</feature>
<gene>
    <name evidence="2" type="ORF">LMG21510_03678</name>
</gene>
<sequence length="539" mass="54506">MNTRLVLAGLTAAMLAACGGGDDSAQAPAPAPATPVVTTNISGTAAVGVALANATVQATCAVGSGTATTAADGTFTVGIANATRPCVLSVPAPGGVMLHSVVEGGTDLNAVANITPFTELMMASMVKGDTTAFFKQFGTAPDNTVTPANIAAAIQALRDVLNGLVDLNGVDPIKDPLQAAYGNTAGNALDKKLDALMALLAASKTTLAELSAAIAVNAGPTAIQTALKPASASCAGLRSGNYRGVLQAPIDVSPMLTIDAEAMTATSPLDPGTPLPITADPSQACRFAVTGGTLLMAKSGLGVLLAPSGPTSPPAFLVPAQTIPLSEMTGNWNGLGFQIDMGTYELGPRRLTMTIDATGKVTAGADCNSLGCKDWDEDGRPVVTANADGSFDLTNWQGTQRAYAFKGTDGQLSAFIVSPIGIIVATKQAPATLPALGSTNAYWDMTLSASNGISPLESFSTNIVGVDAQAGTYTRKRDDGRIDSWKINSPVTGLRYRALSDAAAETISMSLGNSGLTVAVGANPANQYFGVSVTRPQPN</sequence>
<dbReference type="PROSITE" id="PS51257">
    <property type="entry name" value="PROKAR_LIPOPROTEIN"/>
    <property type="match status" value="1"/>
</dbReference>
<keyword evidence="3" id="KW-1185">Reference proteome</keyword>
<protein>
    <recommendedName>
        <fullName evidence="4">Lipoprotein</fullName>
    </recommendedName>
</protein>
<dbReference type="EMBL" id="CAJZAH010000004">
    <property type="protein sequence ID" value="CAG9179069.1"/>
    <property type="molecule type" value="Genomic_DNA"/>
</dbReference>
<dbReference type="Proteomes" id="UP000721236">
    <property type="component" value="Unassembled WGS sequence"/>
</dbReference>
<name>A0ABN7Z4T6_9BURK</name>
<feature type="signal peptide" evidence="1">
    <location>
        <begin position="1"/>
        <end position="19"/>
    </location>
</feature>
<evidence type="ECO:0008006" key="4">
    <source>
        <dbReference type="Google" id="ProtNLM"/>
    </source>
</evidence>
<reference evidence="2 3" key="1">
    <citation type="submission" date="2021-08" db="EMBL/GenBank/DDBJ databases">
        <authorList>
            <person name="Peeters C."/>
        </authorList>
    </citation>
    <scope>NUCLEOTIDE SEQUENCE [LARGE SCALE GENOMIC DNA]</scope>
    <source>
        <strain evidence="2 3">LMG 21510</strain>
    </source>
</reference>
<evidence type="ECO:0000313" key="3">
    <source>
        <dbReference type="Proteomes" id="UP000721236"/>
    </source>
</evidence>
<evidence type="ECO:0000313" key="2">
    <source>
        <dbReference type="EMBL" id="CAG9179069.1"/>
    </source>
</evidence>
<evidence type="ECO:0000256" key="1">
    <source>
        <dbReference type="SAM" id="SignalP"/>
    </source>
</evidence>
<organism evidence="2 3">
    <name type="scientific">Cupriavidus respiraculi</name>
    <dbReference type="NCBI Taxonomy" id="195930"/>
    <lineage>
        <taxon>Bacteria</taxon>
        <taxon>Pseudomonadati</taxon>
        <taxon>Pseudomonadota</taxon>
        <taxon>Betaproteobacteria</taxon>
        <taxon>Burkholderiales</taxon>
        <taxon>Burkholderiaceae</taxon>
        <taxon>Cupriavidus</taxon>
    </lineage>
</organism>